<dbReference type="AlphaFoldDB" id="A0A518JLD8"/>
<keyword evidence="6" id="KW-1185">Reference proteome</keyword>
<keyword evidence="3 5" id="KW-0808">Transferase</keyword>
<accession>A0A518JLD8</accession>
<dbReference type="InterPro" id="IPR029044">
    <property type="entry name" value="Nucleotide-diphossugar_trans"/>
</dbReference>
<dbReference type="Pfam" id="PF00535">
    <property type="entry name" value="Glycos_transf_2"/>
    <property type="match status" value="1"/>
</dbReference>
<dbReference type="InterPro" id="IPR001173">
    <property type="entry name" value="Glyco_trans_2-like"/>
</dbReference>
<evidence type="ECO:0000313" key="5">
    <source>
        <dbReference type="EMBL" id="QDV66361.1"/>
    </source>
</evidence>
<dbReference type="Proteomes" id="UP000315082">
    <property type="component" value="Chromosome"/>
</dbReference>
<evidence type="ECO:0000256" key="1">
    <source>
        <dbReference type="ARBA" id="ARBA00006739"/>
    </source>
</evidence>
<dbReference type="EMBL" id="CP036348">
    <property type="protein sequence ID" value="QDV66361.1"/>
    <property type="molecule type" value="Genomic_DNA"/>
</dbReference>
<dbReference type="Gene3D" id="3.90.550.10">
    <property type="entry name" value="Spore Coat Polysaccharide Biosynthesis Protein SpsA, Chain A"/>
    <property type="match status" value="1"/>
</dbReference>
<evidence type="ECO:0000256" key="2">
    <source>
        <dbReference type="ARBA" id="ARBA00022676"/>
    </source>
</evidence>
<dbReference type="GO" id="GO:0016757">
    <property type="term" value="F:glycosyltransferase activity"/>
    <property type="evidence" value="ECO:0007669"/>
    <property type="project" value="UniProtKB-KW"/>
</dbReference>
<comment type="similarity">
    <text evidence="1">Belongs to the glycosyltransferase 2 family.</text>
</comment>
<name>A0A518JLD8_9BACT</name>
<reference evidence="5 6" key="1">
    <citation type="submission" date="2019-02" db="EMBL/GenBank/DDBJ databases">
        <title>Deep-cultivation of Planctomycetes and their phenomic and genomic characterization uncovers novel biology.</title>
        <authorList>
            <person name="Wiegand S."/>
            <person name="Jogler M."/>
            <person name="Boedeker C."/>
            <person name="Pinto D."/>
            <person name="Vollmers J."/>
            <person name="Rivas-Marin E."/>
            <person name="Kohn T."/>
            <person name="Peeters S.H."/>
            <person name="Heuer A."/>
            <person name="Rast P."/>
            <person name="Oberbeckmann S."/>
            <person name="Bunk B."/>
            <person name="Jeske O."/>
            <person name="Meyerdierks A."/>
            <person name="Storesund J.E."/>
            <person name="Kallscheuer N."/>
            <person name="Luecker S."/>
            <person name="Lage O.M."/>
            <person name="Pohl T."/>
            <person name="Merkel B.J."/>
            <person name="Hornburger P."/>
            <person name="Mueller R.-W."/>
            <person name="Bruemmer F."/>
            <person name="Labrenz M."/>
            <person name="Spormann A.M."/>
            <person name="Op den Camp H."/>
            <person name="Overmann J."/>
            <person name="Amann R."/>
            <person name="Jetten M.S.M."/>
            <person name="Mascher T."/>
            <person name="Medema M.H."/>
            <person name="Devos D.P."/>
            <person name="Kaster A.-K."/>
            <person name="Ovreas L."/>
            <person name="Rohde M."/>
            <person name="Galperin M.Y."/>
            <person name="Jogler C."/>
        </authorList>
    </citation>
    <scope>NUCLEOTIDE SEQUENCE [LARGE SCALE GENOMIC DNA]</scope>
    <source>
        <strain evidence="5 6">Poly24</strain>
    </source>
</reference>
<gene>
    <name evidence="5" type="ORF">Poly24_00450</name>
</gene>
<feature type="domain" description="Glycosyltransferase 2-like" evidence="4">
    <location>
        <begin position="2"/>
        <end position="94"/>
    </location>
</feature>
<keyword evidence="2" id="KW-0328">Glycosyltransferase</keyword>
<protein>
    <submittedName>
        <fullName evidence="5">Glycosyl transferase family 2</fullName>
    </submittedName>
</protein>
<proteinExistence type="inferred from homology"/>
<sequence>MITDDSDNSKTQELVESKYPKVLYQHGPKNGPGANRNSAARMATSDWLIFIDDDCSPQSNWLESFVSMLDQHSPSSPICWLGATIRDGELPSLKYEAPHNPEGTNGITANFAISRQNYLAVGQIDERYRVAFEDIEFFARCQAWGLEVSAAPEVIVLHPIRRIPSPRKLSQRWHGKVVFALDQGASPGRVLWNLPLHAALVIRSRYRGAPWNVDNLYSVFLFGGELLFTIFQTPAWVLRESRTSRSRFWSNHLKFHPAVPKYGF</sequence>
<organism evidence="5 6">
    <name type="scientific">Rosistilla carotiformis</name>
    <dbReference type="NCBI Taxonomy" id="2528017"/>
    <lineage>
        <taxon>Bacteria</taxon>
        <taxon>Pseudomonadati</taxon>
        <taxon>Planctomycetota</taxon>
        <taxon>Planctomycetia</taxon>
        <taxon>Pirellulales</taxon>
        <taxon>Pirellulaceae</taxon>
        <taxon>Rosistilla</taxon>
    </lineage>
</organism>
<evidence type="ECO:0000256" key="3">
    <source>
        <dbReference type="ARBA" id="ARBA00022679"/>
    </source>
</evidence>
<dbReference type="PANTHER" id="PTHR43179:SF12">
    <property type="entry name" value="GALACTOFURANOSYLTRANSFERASE GLFT2"/>
    <property type="match status" value="1"/>
</dbReference>
<evidence type="ECO:0000259" key="4">
    <source>
        <dbReference type="Pfam" id="PF00535"/>
    </source>
</evidence>
<dbReference type="KEGG" id="rcf:Poly24_00450"/>
<evidence type="ECO:0000313" key="6">
    <source>
        <dbReference type="Proteomes" id="UP000315082"/>
    </source>
</evidence>
<dbReference type="CDD" id="cd00761">
    <property type="entry name" value="Glyco_tranf_GTA_type"/>
    <property type="match status" value="1"/>
</dbReference>
<dbReference type="PANTHER" id="PTHR43179">
    <property type="entry name" value="RHAMNOSYLTRANSFERASE WBBL"/>
    <property type="match status" value="1"/>
</dbReference>
<dbReference type="SUPFAM" id="SSF53448">
    <property type="entry name" value="Nucleotide-diphospho-sugar transferases"/>
    <property type="match status" value="1"/>
</dbReference>